<sequence>MRDDVQPFLSIQRWIVRHFNRMVQHPQKIFQKPMGLFNIFGDSSIIFRFMFILDKNLSDIKEKITIILEVHHPKKNVHHRSAVHGQHPIPFFKPCGNEMEKM</sequence>
<dbReference type="STRING" id="301148.B4135_1754"/>
<dbReference type="EMBL" id="LQYT01000026">
    <property type="protein sequence ID" value="KYD20927.1"/>
    <property type="molecule type" value="Genomic_DNA"/>
</dbReference>
<gene>
    <name evidence="1" type="ORF">B4135_1754</name>
</gene>
<name>A0A150M8P2_9BACI</name>
<organism evidence="1 2">
    <name type="scientific">Caldibacillus debilis</name>
    <dbReference type="NCBI Taxonomy" id="301148"/>
    <lineage>
        <taxon>Bacteria</taxon>
        <taxon>Bacillati</taxon>
        <taxon>Bacillota</taxon>
        <taxon>Bacilli</taxon>
        <taxon>Bacillales</taxon>
        <taxon>Bacillaceae</taxon>
        <taxon>Caldibacillus</taxon>
    </lineage>
</organism>
<dbReference type="AlphaFoldDB" id="A0A150M8P2"/>
<reference evidence="1 2" key="1">
    <citation type="submission" date="2016-01" db="EMBL/GenBank/DDBJ databases">
        <title>Draft Genome Sequences of Seven Thermophilic Sporeformers Isolated from Foods.</title>
        <authorList>
            <person name="Berendsen E.M."/>
            <person name="Wells-Bennik M.H."/>
            <person name="Krawcyk A.O."/>
            <person name="De Jong A."/>
            <person name="Holsappel S."/>
            <person name="Eijlander R.T."/>
            <person name="Kuipers O.P."/>
        </authorList>
    </citation>
    <scope>NUCLEOTIDE SEQUENCE [LARGE SCALE GENOMIC DNA]</scope>
    <source>
        <strain evidence="1 2">B4135</strain>
    </source>
</reference>
<evidence type="ECO:0000313" key="2">
    <source>
        <dbReference type="Proteomes" id="UP000075683"/>
    </source>
</evidence>
<protein>
    <submittedName>
        <fullName evidence="1">Uncharacterized protein</fullName>
    </submittedName>
</protein>
<dbReference type="Proteomes" id="UP000075683">
    <property type="component" value="Unassembled WGS sequence"/>
</dbReference>
<evidence type="ECO:0000313" key="1">
    <source>
        <dbReference type="EMBL" id="KYD20927.1"/>
    </source>
</evidence>
<proteinExistence type="predicted"/>
<comment type="caution">
    <text evidence="1">The sequence shown here is derived from an EMBL/GenBank/DDBJ whole genome shotgun (WGS) entry which is preliminary data.</text>
</comment>
<accession>A0A150M8P2</accession>